<comment type="caution">
    <text evidence="3">The sequence shown here is derived from an EMBL/GenBank/DDBJ whole genome shotgun (WGS) entry which is preliminary data.</text>
</comment>
<dbReference type="AlphaFoldDB" id="A0AAW0R594"/>
<evidence type="ECO:0000256" key="1">
    <source>
        <dbReference type="SAM" id="MobiDB-lite"/>
    </source>
</evidence>
<keyword evidence="4" id="KW-1185">Reference proteome</keyword>
<feature type="signal peptide" evidence="2">
    <location>
        <begin position="1"/>
        <end position="22"/>
    </location>
</feature>
<reference evidence="3 4" key="1">
    <citation type="submission" date="2023-01" db="EMBL/GenBank/DDBJ databases">
        <title>Analysis of 21 Apiospora genomes using comparative genomics revels a genus with tremendous synthesis potential of carbohydrate active enzymes and secondary metabolites.</title>
        <authorList>
            <person name="Sorensen T."/>
        </authorList>
    </citation>
    <scope>NUCLEOTIDE SEQUENCE [LARGE SCALE GENOMIC DNA]</scope>
    <source>
        <strain evidence="3 4">CBS 117206</strain>
    </source>
</reference>
<sequence length="208" mass="21939">MHFRRIVSSALLVAAWSPLVSAAKDGTADPPTAPQPGTPASLSQPPTRTSPTTASSKTTTSNAPNLIGALWRASREFGMLGCVPQLLPLVTSLPTPIPAELLGADMMRQALAQTTLALDQVCEYAVTGAAGAAFTAFLPRWYGWYDAHAEQVRRLVDKCPKAAALTRTADAYRACGHVVDIVGSATAAATQSAEPERVGQDRNEKIEL</sequence>
<name>A0AAW0R594_9PEZI</name>
<evidence type="ECO:0000313" key="4">
    <source>
        <dbReference type="Proteomes" id="UP001392437"/>
    </source>
</evidence>
<gene>
    <name evidence="3" type="ORF">PG999_003962</name>
</gene>
<evidence type="ECO:0000313" key="3">
    <source>
        <dbReference type="EMBL" id="KAK8124044.1"/>
    </source>
</evidence>
<feature type="compositionally biased region" description="Low complexity" evidence="1">
    <location>
        <begin position="41"/>
        <end position="61"/>
    </location>
</feature>
<proteinExistence type="predicted"/>
<protein>
    <submittedName>
        <fullName evidence="3">Uncharacterized protein</fullName>
    </submittedName>
</protein>
<organism evidence="3 4">
    <name type="scientific">Apiospora kogelbergensis</name>
    <dbReference type="NCBI Taxonomy" id="1337665"/>
    <lineage>
        <taxon>Eukaryota</taxon>
        <taxon>Fungi</taxon>
        <taxon>Dikarya</taxon>
        <taxon>Ascomycota</taxon>
        <taxon>Pezizomycotina</taxon>
        <taxon>Sordariomycetes</taxon>
        <taxon>Xylariomycetidae</taxon>
        <taxon>Amphisphaeriales</taxon>
        <taxon>Apiosporaceae</taxon>
        <taxon>Apiospora</taxon>
    </lineage>
</organism>
<evidence type="ECO:0000256" key="2">
    <source>
        <dbReference type="SAM" id="SignalP"/>
    </source>
</evidence>
<accession>A0AAW0R594</accession>
<keyword evidence="2" id="KW-0732">Signal</keyword>
<dbReference type="Proteomes" id="UP001392437">
    <property type="component" value="Unassembled WGS sequence"/>
</dbReference>
<feature type="region of interest" description="Disordered" evidence="1">
    <location>
        <begin position="23"/>
        <end position="61"/>
    </location>
</feature>
<feature type="chain" id="PRO_5043519491" evidence="2">
    <location>
        <begin position="23"/>
        <end position="208"/>
    </location>
</feature>
<dbReference type="EMBL" id="JAQQWP010000003">
    <property type="protein sequence ID" value="KAK8124044.1"/>
    <property type="molecule type" value="Genomic_DNA"/>
</dbReference>